<evidence type="ECO:0000259" key="1">
    <source>
        <dbReference type="Pfam" id="PF13358"/>
    </source>
</evidence>
<evidence type="ECO:0000313" key="3">
    <source>
        <dbReference type="Proteomes" id="UP000268094"/>
    </source>
</evidence>
<comment type="caution">
    <text evidence="2">The sequence shown here is derived from an EMBL/GenBank/DDBJ whole genome shotgun (WGS) entry which is preliminary data.</text>
</comment>
<feature type="domain" description="Tc1-like transposase DDE" evidence="1">
    <location>
        <begin position="20"/>
        <end position="168"/>
    </location>
</feature>
<dbReference type="OrthoDB" id="5504200at2"/>
<dbReference type="RefSeq" id="WP_120542886.1">
    <property type="nucleotide sequence ID" value="NZ_RAVZ01000172.1"/>
</dbReference>
<reference evidence="3" key="1">
    <citation type="submission" date="2018-09" db="EMBL/GenBank/DDBJ databases">
        <authorList>
            <person name="Livingstone P.G."/>
            <person name="Whitworth D.E."/>
        </authorList>
    </citation>
    <scope>NUCLEOTIDE SEQUENCE [LARGE SCALE GENOMIC DNA]</scope>
    <source>
        <strain evidence="3">CA054A</strain>
    </source>
</reference>
<dbReference type="InterPro" id="IPR038717">
    <property type="entry name" value="Tc1-like_DDE_dom"/>
</dbReference>
<evidence type="ECO:0000313" key="2">
    <source>
        <dbReference type="EMBL" id="RKG83777.1"/>
    </source>
</evidence>
<dbReference type="AlphaFoldDB" id="A0A3A8IJZ2"/>
<name>A0A3A8IJZ2_9BACT</name>
<protein>
    <submittedName>
        <fullName evidence="2">Transposase</fullName>
    </submittedName>
</protein>
<sequence>MAEARLAPHQKGARRSGRAIAFVDETGSSFRARVASTWAPVGHPPTLRRRDKRREVSSIVALVALVAPYGRRPARLYSRHREGSFTSQDIIAALRYFRGKVGRPLTIVWDGLNQHHSAETLDFVARNPEDFRLERLPGYAPDLNPEEGCNGVVKAELRNATPDSVVELRAQARASFVRLGHRHDVLAAFFLHAGLRLTGLP</sequence>
<keyword evidence="3" id="KW-1185">Reference proteome</keyword>
<gene>
    <name evidence="2" type="ORF">D7V88_23500</name>
</gene>
<dbReference type="InterPro" id="IPR036397">
    <property type="entry name" value="RNaseH_sf"/>
</dbReference>
<proteinExistence type="predicted"/>
<dbReference type="Gene3D" id="3.30.420.10">
    <property type="entry name" value="Ribonuclease H-like superfamily/Ribonuclease H"/>
    <property type="match status" value="1"/>
</dbReference>
<dbReference type="Pfam" id="PF13358">
    <property type="entry name" value="DDE_3"/>
    <property type="match status" value="1"/>
</dbReference>
<accession>A0A3A8IJZ2</accession>
<dbReference type="EMBL" id="RAVZ01000172">
    <property type="protein sequence ID" value="RKG83777.1"/>
    <property type="molecule type" value="Genomic_DNA"/>
</dbReference>
<dbReference type="Proteomes" id="UP000268094">
    <property type="component" value="Unassembled WGS sequence"/>
</dbReference>
<dbReference type="GO" id="GO:0003676">
    <property type="term" value="F:nucleic acid binding"/>
    <property type="evidence" value="ECO:0007669"/>
    <property type="project" value="InterPro"/>
</dbReference>
<organism evidence="2 3">
    <name type="scientific">Corallococcus terminator</name>
    <dbReference type="NCBI Taxonomy" id="2316733"/>
    <lineage>
        <taxon>Bacteria</taxon>
        <taxon>Pseudomonadati</taxon>
        <taxon>Myxococcota</taxon>
        <taxon>Myxococcia</taxon>
        <taxon>Myxococcales</taxon>
        <taxon>Cystobacterineae</taxon>
        <taxon>Myxococcaceae</taxon>
        <taxon>Corallococcus</taxon>
    </lineage>
</organism>